<proteinExistence type="inferred from homology"/>
<dbReference type="PIRSF" id="PIRSF000097">
    <property type="entry name" value="AKR"/>
    <property type="match status" value="1"/>
</dbReference>
<dbReference type="CDD" id="cd19071">
    <property type="entry name" value="AKR_AKR1-5-like"/>
    <property type="match status" value="1"/>
</dbReference>
<name>A0A429K472_9GAMM</name>
<evidence type="ECO:0000259" key="8">
    <source>
        <dbReference type="Pfam" id="PF00248"/>
    </source>
</evidence>
<dbReference type="Pfam" id="PF00248">
    <property type="entry name" value="Aldo_ket_red"/>
    <property type="match status" value="1"/>
</dbReference>
<dbReference type="PRINTS" id="PR00069">
    <property type="entry name" value="ALDKETRDTASE"/>
</dbReference>
<protein>
    <submittedName>
        <fullName evidence="9">Aldo/keto reductase</fullName>
    </submittedName>
</protein>
<reference evidence="9 10" key="1">
    <citation type="submission" date="2018-10" db="EMBL/GenBank/DDBJ databases">
        <title>GWAS and RNA-Seq identify cryptic mechanisms of antimicrobial resistance in Acinetobacter baumannii.</title>
        <authorList>
            <person name="Sahl J.W."/>
        </authorList>
    </citation>
    <scope>NUCLEOTIDE SEQUENCE [LARGE SCALE GENOMIC DNA]</scope>
    <source>
        <strain evidence="9 10">TG41018</strain>
    </source>
</reference>
<dbReference type="InterPro" id="IPR020471">
    <property type="entry name" value="AKR"/>
</dbReference>
<accession>A0A429K472</accession>
<evidence type="ECO:0000256" key="6">
    <source>
        <dbReference type="PIRSR" id="PIRSR000097-2"/>
    </source>
</evidence>
<comment type="similarity">
    <text evidence="1">Belongs to the aldo/keto reductase family.</text>
</comment>
<sequence>MDQNILLPDVSLGVYRMSNDTAKKSVLHALSMGYKGIDTASFYGNERGVGDAVRESGLNRESIYITTKIWNSDQGEFAMDALKRSLDKLGLDYVDSYLLHWPVKGKFLKTWEILQEGVERGYIRYLGVSNFTEDNLDYLIKYSGIKPSVNQIEIHPYLSQEKIVNYNKKLLIETSAWSPFGSGLVLNDKKITSIAKKYSKSVSQIILKWLLNRGIKAIPKASTPLHIKQNIDIYDFELDIEDIDLINSCNRNIHTDWNPYRDVYN</sequence>
<gene>
    <name evidence="9" type="ORF">EA756_06440</name>
</gene>
<evidence type="ECO:0000313" key="9">
    <source>
        <dbReference type="EMBL" id="RSO58819.1"/>
    </source>
</evidence>
<comment type="caution">
    <text evidence="9">The sequence shown here is derived from an EMBL/GenBank/DDBJ whole genome shotgun (WGS) entry which is preliminary data.</text>
</comment>
<evidence type="ECO:0000256" key="4">
    <source>
        <dbReference type="ARBA" id="ARBA00049445"/>
    </source>
</evidence>
<comment type="catalytic activity">
    <reaction evidence="4">
        <text>hydroxyacetone + NADP(+) = methylglyoxal + NADPH + H(+)</text>
        <dbReference type="Rhea" id="RHEA:27986"/>
        <dbReference type="ChEBI" id="CHEBI:15378"/>
        <dbReference type="ChEBI" id="CHEBI:17158"/>
        <dbReference type="ChEBI" id="CHEBI:27957"/>
        <dbReference type="ChEBI" id="CHEBI:57783"/>
        <dbReference type="ChEBI" id="CHEBI:58349"/>
    </reaction>
</comment>
<dbReference type="EMBL" id="RFES01000003">
    <property type="protein sequence ID" value="RSO58819.1"/>
    <property type="molecule type" value="Genomic_DNA"/>
</dbReference>
<evidence type="ECO:0000256" key="3">
    <source>
        <dbReference type="ARBA" id="ARBA00023002"/>
    </source>
</evidence>
<feature type="active site" description="Proton donor" evidence="5">
    <location>
        <position position="43"/>
    </location>
</feature>
<dbReference type="GO" id="GO:0016616">
    <property type="term" value="F:oxidoreductase activity, acting on the CH-OH group of donors, NAD or NADP as acceptor"/>
    <property type="evidence" value="ECO:0007669"/>
    <property type="project" value="UniProtKB-ARBA"/>
</dbReference>
<keyword evidence="3" id="KW-0560">Oxidoreductase</keyword>
<dbReference type="SUPFAM" id="SSF51430">
    <property type="entry name" value="NAD(P)-linked oxidoreductase"/>
    <property type="match status" value="1"/>
</dbReference>
<evidence type="ECO:0000256" key="7">
    <source>
        <dbReference type="PIRSR" id="PIRSR000097-3"/>
    </source>
</evidence>
<evidence type="ECO:0000313" key="10">
    <source>
        <dbReference type="Proteomes" id="UP000276905"/>
    </source>
</evidence>
<dbReference type="Proteomes" id="UP000276905">
    <property type="component" value="Unassembled WGS sequence"/>
</dbReference>
<evidence type="ECO:0000256" key="1">
    <source>
        <dbReference type="ARBA" id="ARBA00007905"/>
    </source>
</evidence>
<dbReference type="InterPro" id="IPR036812">
    <property type="entry name" value="NAD(P)_OxRdtase_dom_sf"/>
</dbReference>
<feature type="binding site" evidence="6">
    <location>
        <position position="100"/>
    </location>
    <ligand>
        <name>substrate</name>
    </ligand>
</feature>
<organism evidence="9 10">
    <name type="scientific">Acinetobacter lactucae</name>
    <dbReference type="NCBI Taxonomy" id="1785128"/>
    <lineage>
        <taxon>Bacteria</taxon>
        <taxon>Pseudomonadati</taxon>
        <taxon>Pseudomonadota</taxon>
        <taxon>Gammaproteobacteria</taxon>
        <taxon>Moraxellales</taxon>
        <taxon>Moraxellaceae</taxon>
        <taxon>Acinetobacter</taxon>
        <taxon>Acinetobacter calcoaceticus/baumannii complex</taxon>
    </lineage>
</organism>
<dbReference type="InterPro" id="IPR018170">
    <property type="entry name" value="Aldo/ket_reductase_CS"/>
</dbReference>
<feature type="domain" description="NADP-dependent oxidoreductase" evidence="8">
    <location>
        <begin position="16"/>
        <end position="250"/>
    </location>
</feature>
<dbReference type="Gene3D" id="3.20.20.100">
    <property type="entry name" value="NADP-dependent oxidoreductase domain"/>
    <property type="match status" value="1"/>
</dbReference>
<dbReference type="PROSITE" id="PS00062">
    <property type="entry name" value="ALDOKETO_REDUCTASE_2"/>
    <property type="match status" value="1"/>
</dbReference>
<keyword evidence="2" id="KW-0521">NADP</keyword>
<dbReference type="InterPro" id="IPR023210">
    <property type="entry name" value="NADP_OxRdtase_dom"/>
</dbReference>
<dbReference type="PANTHER" id="PTHR43827:SF3">
    <property type="entry name" value="NADP-DEPENDENT OXIDOREDUCTASE DOMAIN-CONTAINING PROTEIN"/>
    <property type="match status" value="1"/>
</dbReference>
<dbReference type="PANTHER" id="PTHR43827">
    <property type="entry name" value="2,5-DIKETO-D-GLUCONIC ACID REDUCTASE"/>
    <property type="match status" value="1"/>
</dbReference>
<evidence type="ECO:0000256" key="5">
    <source>
        <dbReference type="PIRSR" id="PIRSR000097-1"/>
    </source>
</evidence>
<dbReference type="FunFam" id="3.20.20.100:FF:000002">
    <property type="entry name" value="2,5-diketo-D-gluconic acid reductase A"/>
    <property type="match status" value="1"/>
</dbReference>
<evidence type="ECO:0000256" key="2">
    <source>
        <dbReference type="ARBA" id="ARBA00022857"/>
    </source>
</evidence>
<dbReference type="RefSeq" id="WP_125698571.1">
    <property type="nucleotide sequence ID" value="NZ_RFES01000003.1"/>
</dbReference>
<dbReference type="AlphaFoldDB" id="A0A429K472"/>
<feature type="site" description="Lowers pKa of active site Tyr" evidence="7">
    <location>
        <position position="68"/>
    </location>
</feature>